<evidence type="ECO:0008006" key="3">
    <source>
        <dbReference type="Google" id="ProtNLM"/>
    </source>
</evidence>
<dbReference type="OrthoDB" id="2966571at2"/>
<gene>
    <name evidence="1" type="ORF">HM131_19775</name>
</gene>
<evidence type="ECO:0000313" key="1">
    <source>
        <dbReference type="EMBL" id="ARI78928.1"/>
    </source>
</evidence>
<dbReference type="KEGG" id="hmn:HM131_19775"/>
<proteinExistence type="predicted"/>
<protein>
    <recommendedName>
        <fullName evidence="3">DUF4179 domain-containing protein</fullName>
    </recommendedName>
</protein>
<evidence type="ECO:0000313" key="2">
    <source>
        <dbReference type="Proteomes" id="UP000192527"/>
    </source>
</evidence>
<dbReference type="EMBL" id="CP020772">
    <property type="protein sequence ID" value="ARI78928.1"/>
    <property type="molecule type" value="Genomic_DNA"/>
</dbReference>
<organism evidence="1 2">
    <name type="scientific">Halobacillus mangrovi</name>
    <dbReference type="NCBI Taxonomy" id="402384"/>
    <lineage>
        <taxon>Bacteria</taxon>
        <taxon>Bacillati</taxon>
        <taxon>Bacillota</taxon>
        <taxon>Bacilli</taxon>
        <taxon>Bacillales</taxon>
        <taxon>Bacillaceae</taxon>
        <taxon>Halobacillus</taxon>
    </lineage>
</organism>
<reference evidence="1 2" key="1">
    <citation type="submission" date="2017-04" db="EMBL/GenBank/DDBJ databases">
        <title>The whole genome sequencing and assembly of Halobacillus mangrovi strain.</title>
        <authorList>
            <person name="Lee S.-J."/>
            <person name="Park M.-K."/>
            <person name="Kim J.-Y."/>
            <person name="Lee Y.-J."/>
            <person name="Yi H."/>
            <person name="Bahn Y.-S."/>
            <person name="Kim J.F."/>
            <person name="Lee D.-W."/>
        </authorList>
    </citation>
    <scope>NUCLEOTIDE SEQUENCE [LARGE SCALE GENOMIC DNA]</scope>
    <source>
        <strain evidence="1 2">KTB 131</strain>
    </source>
</reference>
<dbReference type="RefSeq" id="WP_085031459.1">
    <property type="nucleotide sequence ID" value="NZ_CP020772.1"/>
</dbReference>
<sequence length="472" mass="53440">MRSKSKWIGIVAVLLAFAVGTYVMTADSDQKLTYSKDSKPQRKAKPVDKDQLPIQWNEVDTYTQVQDFFDEYIPGLQLAREYNVTTTINQSAPIPGRDGRMQVNEVWHSGHVIHIFYSIDLSALIEGGPPGDAPYLKQISIEDNDGIEDQTLRSFGQPIRFEQGVIFENRLYTVVQIPPITETNSPPGKWDPENTIPFDQTLSTLFQLEFGGQSYQPDAIPIHYQYDPAKNILGTYTFDDAYSQEGLMVEPLELKLGIEFSHIKLKIKSEHAQFNRSLDATLITDEDEHIPLSLYLSETKQEDVYIGFVRPLRSVPQKATLKIRNIHLRNGSSYSFSVDVSQIKNKNQENQRIDKKVAEAFQTNVYLREISSRGAAGVDLSLAFRPQNYEQTTKLIGVSPSPLDSESYERPQVVHLENDKGEATQTEYGGSERSAFITIEEDLLTGANQLEVTVKDIVFSKKIDQTFEIDLE</sequence>
<dbReference type="STRING" id="402384.HM131_19775"/>
<dbReference type="AlphaFoldDB" id="A0A1W6A031"/>
<accession>A0A1W6A031</accession>
<dbReference type="Proteomes" id="UP000192527">
    <property type="component" value="Chromosome"/>
</dbReference>
<keyword evidence="2" id="KW-1185">Reference proteome</keyword>
<name>A0A1W6A031_9BACI</name>